<dbReference type="PANTHER" id="PTHR10443:SF12">
    <property type="entry name" value="DIPEPTIDASE"/>
    <property type="match status" value="1"/>
</dbReference>
<dbReference type="PROSITE" id="PS00869">
    <property type="entry name" value="RENAL_DIPEPTIDASE_1"/>
    <property type="match status" value="1"/>
</dbReference>
<evidence type="ECO:0000313" key="1">
    <source>
        <dbReference type="EMBL" id="MBP3965178.1"/>
    </source>
</evidence>
<accession>A0ABS5CH30</accession>
<organism evidence="1 2">
    <name type="scientific">Paenibacillus lignilyticus</name>
    <dbReference type="NCBI Taxonomy" id="1172615"/>
    <lineage>
        <taxon>Bacteria</taxon>
        <taxon>Bacillati</taxon>
        <taxon>Bacillota</taxon>
        <taxon>Bacilli</taxon>
        <taxon>Bacillales</taxon>
        <taxon>Paenibacillaceae</taxon>
        <taxon>Paenibacillus</taxon>
    </lineage>
</organism>
<dbReference type="Proteomes" id="UP000673394">
    <property type="component" value="Unassembled WGS sequence"/>
</dbReference>
<gene>
    <name evidence="1" type="ORF">I8J30_20845</name>
</gene>
<dbReference type="SUPFAM" id="SSF51556">
    <property type="entry name" value="Metallo-dependent hydrolases"/>
    <property type="match status" value="1"/>
</dbReference>
<dbReference type="InterPro" id="IPR000180">
    <property type="entry name" value="Dipep_AS"/>
</dbReference>
<dbReference type="Pfam" id="PF01244">
    <property type="entry name" value="Peptidase_M19"/>
    <property type="match status" value="1"/>
</dbReference>
<protein>
    <submittedName>
        <fullName evidence="1">Dipeptidase</fullName>
    </submittedName>
</protein>
<dbReference type="EMBL" id="JAGKSP010000009">
    <property type="protein sequence ID" value="MBP3965178.1"/>
    <property type="molecule type" value="Genomic_DNA"/>
</dbReference>
<dbReference type="InterPro" id="IPR008257">
    <property type="entry name" value="Pept_M19"/>
</dbReference>
<sequence length="316" mass="35027">MPKLRSVDFHCDVLWKLLEDQSLSFEQDSTNKLDVTLPRLKQAGSLLQTFAIYVPERMEKSMTPILHSIDLFHRKVLSAPEMTFVRTSADAAALMNNSNSIGAMLSLEGADGLHGDLAMLRILYELGVRALGLTWNYANWGADGAMEPRGGGLTKKGRALVKECDRLGILLDVSHLSDNAFWEMIKVSTKPLIASHSNCRSLCAHPRNLADDQLKALIEREGMIGITFVPQFVATHHAAAIADVLRHIERICELGGEELLMFGSDFDGIEAHVQELAHPGELYNLQNALLTRYSEERVDAFLAGNALRFLVKHLPS</sequence>
<dbReference type="PROSITE" id="PS51365">
    <property type="entry name" value="RENAL_DIPEPTIDASE_2"/>
    <property type="match status" value="1"/>
</dbReference>
<name>A0ABS5CH30_9BACL</name>
<dbReference type="Gene3D" id="3.20.20.140">
    <property type="entry name" value="Metal-dependent hydrolases"/>
    <property type="match status" value="1"/>
</dbReference>
<evidence type="ECO:0000313" key="2">
    <source>
        <dbReference type="Proteomes" id="UP000673394"/>
    </source>
</evidence>
<dbReference type="InterPro" id="IPR032466">
    <property type="entry name" value="Metal_Hydrolase"/>
</dbReference>
<keyword evidence="2" id="KW-1185">Reference proteome</keyword>
<proteinExistence type="predicted"/>
<comment type="caution">
    <text evidence="1">The sequence shown here is derived from an EMBL/GenBank/DDBJ whole genome shotgun (WGS) entry which is preliminary data.</text>
</comment>
<dbReference type="PANTHER" id="PTHR10443">
    <property type="entry name" value="MICROSOMAL DIPEPTIDASE"/>
    <property type="match status" value="1"/>
</dbReference>
<dbReference type="CDD" id="cd01301">
    <property type="entry name" value="rDP_like"/>
    <property type="match status" value="1"/>
</dbReference>
<reference evidence="1 2" key="1">
    <citation type="submission" date="2021-04" db="EMBL/GenBank/DDBJ databases">
        <title>Paenibacillus sp. DLE-14 whole genome sequence.</title>
        <authorList>
            <person name="Ham Y.J."/>
        </authorList>
    </citation>
    <scope>NUCLEOTIDE SEQUENCE [LARGE SCALE GENOMIC DNA]</scope>
    <source>
        <strain evidence="1 2">DLE-14</strain>
    </source>
</reference>
<dbReference type="RefSeq" id="WP_210661408.1">
    <property type="nucleotide sequence ID" value="NZ_JAGKSP010000009.1"/>
</dbReference>